<dbReference type="PANTHER" id="PTHR35218:SF11">
    <property type="entry name" value="ENDONUCLEASE_EXONUCLEASE_PHOSPHATASE DOMAIN-CONTAINING PROTEIN"/>
    <property type="match status" value="1"/>
</dbReference>
<feature type="domain" description="Endonuclease/exonuclease/phosphatase" evidence="1">
    <location>
        <begin position="6"/>
        <end position="148"/>
    </location>
</feature>
<evidence type="ECO:0000313" key="2">
    <source>
        <dbReference type="EMBL" id="CAB4273132.1"/>
    </source>
</evidence>
<dbReference type="GO" id="GO:0003824">
    <property type="term" value="F:catalytic activity"/>
    <property type="evidence" value="ECO:0007669"/>
    <property type="project" value="InterPro"/>
</dbReference>
<dbReference type="InterPro" id="IPR005135">
    <property type="entry name" value="Endo/exonuclease/phosphatase"/>
</dbReference>
<dbReference type="Gene3D" id="3.60.10.10">
    <property type="entry name" value="Endonuclease/exonuclease/phosphatase"/>
    <property type="match status" value="1"/>
</dbReference>
<dbReference type="Proteomes" id="UP000507222">
    <property type="component" value="Unassembled WGS sequence"/>
</dbReference>
<dbReference type="SUPFAM" id="SSF56219">
    <property type="entry name" value="DNase I-like"/>
    <property type="match status" value="1"/>
</dbReference>
<evidence type="ECO:0000259" key="1">
    <source>
        <dbReference type="Pfam" id="PF03372"/>
    </source>
</evidence>
<dbReference type="AlphaFoldDB" id="A0A6J5UB39"/>
<dbReference type="PANTHER" id="PTHR35218">
    <property type="entry name" value="RNASE H DOMAIN-CONTAINING PROTEIN"/>
    <property type="match status" value="1"/>
</dbReference>
<evidence type="ECO:0000313" key="3">
    <source>
        <dbReference type="Proteomes" id="UP000507222"/>
    </source>
</evidence>
<proteinExistence type="predicted"/>
<protein>
    <recommendedName>
        <fullName evidence="1">Endonuclease/exonuclease/phosphatase domain-containing protein</fullName>
    </recommendedName>
</protein>
<reference evidence="2 3" key="1">
    <citation type="submission" date="2020-05" db="EMBL/GenBank/DDBJ databases">
        <authorList>
            <person name="Campoy J."/>
            <person name="Schneeberger K."/>
            <person name="Spophaly S."/>
        </authorList>
    </citation>
    <scope>NUCLEOTIDE SEQUENCE [LARGE SCALE GENOMIC DNA]</scope>
    <source>
        <strain evidence="2">PruArmRojPasFocal</strain>
    </source>
</reference>
<organism evidence="2 3">
    <name type="scientific">Prunus armeniaca</name>
    <name type="common">Apricot</name>
    <name type="synonym">Armeniaca vulgaris</name>
    <dbReference type="NCBI Taxonomy" id="36596"/>
    <lineage>
        <taxon>Eukaryota</taxon>
        <taxon>Viridiplantae</taxon>
        <taxon>Streptophyta</taxon>
        <taxon>Embryophyta</taxon>
        <taxon>Tracheophyta</taxon>
        <taxon>Spermatophyta</taxon>
        <taxon>Magnoliopsida</taxon>
        <taxon>eudicotyledons</taxon>
        <taxon>Gunneridae</taxon>
        <taxon>Pentapetalae</taxon>
        <taxon>rosids</taxon>
        <taxon>fabids</taxon>
        <taxon>Rosales</taxon>
        <taxon>Rosaceae</taxon>
        <taxon>Amygdaloideae</taxon>
        <taxon>Amygdaleae</taxon>
        <taxon>Prunus</taxon>
    </lineage>
</organism>
<dbReference type="InterPro" id="IPR036691">
    <property type="entry name" value="Endo/exonu/phosph_ase_sf"/>
</dbReference>
<sequence length="293" mass="33890">MSYILWNCQGLGPNLTVRTLRGLVRKFWPTVVFLMETKSKDNKIESLKRSCGFQKGTLVGSVGGLSLWWDDNIDLEVKGFSKKFIDTSITDNQRGMHYRASWVYGMPYREEKEACWNFLEGVLKYTDLPWLCGGDFNEILWSFEKRGGFEQPSNRPCYLHNFMEKAGLIDLGYQDRASLRGLTGRMVCLFRKGSIEFWGTYHGRSHGQIIPSVTTRPSVRITIHWSWRKPCIIEIIEGSSSLKLIGPMRWRLNRLLKKAGKSKFKVRGYINGKLSFNIALPSFKNEQRKVLKQ</sequence>
<dbReference type="EMBL" id="CAEKDK010000003">
    <property type="protein sequence ID" value="CAB4273132.1"/>
    <property type="molecule type" value="Genomic_DNA"/>
</dbReference>
<accession>A0A6J5UB39</accession>
<name>A0A6J5UB39_PRUAR</name>
<dbReference type="Pfam" id="PF03372">
    <property type="entry name" value="Exo_endo_phos"/>
    <property type="match status" value="1"/>
</dbReference>
<gene>
    <name evidence="2" type="ORF">CURHAP_LOCUS20304</name>
</gene>